<keyword evidence="2" id="KW-1133">Transmembrane helix</keyword>
<comment type="caution">
    <text evidence="3">The sequence shown here is derived from an EMBL/GenBank/DDBJ whole genome shotgun (WGS) entry which is preliminary data.</text>
</comment>
<evidence type="ECO:0000256" key="1">
    <source>
        <dbReference type="SAM" id="MobiDB-lite"/>
    </source>
</evidence>
<protein>
    <submittedName>
        <fullName evidence="3">Uncharacterized protein</fullName>
    </submittedName>
</protein>
<dbReference type="RefSeq" id="WP_148759468.1">
    <property type="nucleotide sequence ID" value="NZ_VSRQ01000003.1"/>
</dbReference>
<evidence type="ECO:0000313" key="4">
    <source>
        <dbReference type="Proteomes" id="UP000323505"/>
    </source>
</evidence>
<feature type="transmembrane region" description="Helical" evidence="2">
    <location>
        <begin position="43"/>
        <end position="64"/>
    </location>
</feature>
<feature type="compositionally biased region" description="Basic and acidic residues" evidence="1">
    <location>
        <begin position="25"/>
        <end position="34"/>
    </location>
</feature>
<keyword evidence="2" id="KW-0472">Membrane</keyword>
<feature type="compositionally biased region" description="Basic residues" evidence="1">
    <location>
        <begin position="35"/>
        <end position="45"/>
    </location>
</feature>
<evidence type="ECO:0000256" key="2">
    <source>
        <dbReference type="SAM" id="Phobius"/>
    </source>
</evidence>
<keyword evidence="4" id="KW-1185">Reference proteome</keyword>
<gene>
    <name evidence="3" type="ORF">FXF68_14090</name>
</gene>
<sequence>MAADFDEPVFDDDFVRSAAFTEPSALERARPPSRRERRRSRRAARRAGLGGAGVGGAGVGGAGVGGGRFARRGGGRRDPSHRRAVVQLVAGLLVLFAISFALWWWNSASRDERPVRPIVPTITDSPPSPAPTTAKPSPSAIPEV</sequence>
<feature type="transmembrane region" description="Helical" evidence="2">
    <location>
        <begin position="84"/>
        <end position="105"/>
    </location>
</feature>
<organism evidence="3 4">
    <name type="scientific">Actinomadura decatromicini</name>
    <dbReference type="NCBI Taxonomy" id="2604572"/>
    <lineage>
        <taxon>Bacteria</taxon>
        <taxon>Bacillati</taxon>
        <taxon>Actinomycetota</taxon>
        <taxon>Actinomycetes</taxon>
        <taxon>Streptosporangiales</taxon>
        <taxon>Thermomonosporaceae</taxon>
        <taxon>Actinomadura</taxon>
    </lineage>
</organism>
<dbReference type="AlphaFoldDB" id="A0A5D3FLG6"/>
<feature type="compositionally biased region" description="Low complexity" evidence="1">
    <location>
        <begin position="120"/>
        <end position="144"/>
    </location>
</feature>
<accession>A0A5D3FLG6</accession>
<feature type="compositionally biased region" description="Basic residues" evidence="1">
    <location>
        <begin position="69"/>
        <end position="81"/>
    </location>
</feature>
<feature type="compositionally biased region" description="Gly residues" evidence="1">
    <location>
        <begin position="48"/>
        <end position="68"/>
    </location>
</feature>
<proteinExistence type="predicted"/>
<evidence type="ECO:0000313" key="3">
    <source>
        <dbReference type="EMBL" id="TYK48974.1"/>
    </source>
</evidence>
<dbReference type="EMBL" id="VSRQ01000003">
    <property type="protein sequence ID" value="TYK48974.1"/>
    <property type="molecule type" value="Genomic_DNA"/>
</dbReference>
<feature type="region of interest" description="Disordered" evidence="1">
    <location>
        <begin position="116"/>
        <end position="144"/>
    </location>
</feature>
<feature type="region of interest" description="Disordered" evidence="1">
    <location>
        <begin position="23"/>
        <end position="81"/>
    </location>
</feature>
<keyword evidence="2" id="KW-0812">Transmembrane</keyword>
<dbReference type="Proteomes" id="UP000323505">
    <property type="component" value="Unassembled WGS sequence"/>
</dbReference>
<reference evidence="3 4" key="1">
    <citation type="submission" date="2019-08" db="EMBL/GenBank/DDBJ databases">
        <title>Actinomadura sp. nov. CYP1-5 isolated from mountain soil.</title>
        <authorList>
            <person name="Songsumanus A."/>
            <person name="Kuncharoen N."/>
            <person name="Kudo T."/>
            <person name="Yuki M."/>
            <person name="Igarashi Y."/>
            <person name="Tanasupawat S."/>
        </authorList>
    </citation>
    <scope>NUCLEOTIDE SEQUENCE [LARGE SCALE GENOMIC DNA]</scope>
    <source>
        <strain evidence="3 4">CYP1-5</strain>
    </source>
</reference>
<name>A0A5D3FLG6_9ACTN</name>